<dbReference type="Pfam" id="PF00067">
    <property type="entry name" value="p450"/>
    <property type="match status" value="1"/>
</dbReference>
<dbReference type="AlphaFoldDB" id="A0A7S0QM06"/>
<keyword evidence="2" id="KW-0479">Metal-binding</keyword>
<keyword evidence="3" id="KW-0408">Iron</keyword>
<dbReference type="GO" id="GO:0005506">
    <property type="term" value="F:iron ion binding"/>
    <property type="evidence" value="ECO:0007669"/>
    <property type="project" value="InterPro"/>
</dbReference>
<dbReference type="GO" id="GO:0016712">
    <property type="term" value="F:oxidoreductase activity, acting on paired donors, with incorporation or reduction of molecular oxygen, reduced flavin or flavoprotein as one donor, and incorporation of one atom of oxygen"/>
    <property type="evidence" value="ECO:0007669"/>
    <property type="project" value="TreeGrafter"/>
</dbReference>
<dbReference type="GO" id="GO:0005737">
    <property type="term" value="C:cytoplasm"/>
    <property type="evidence" value="ECO:0007669"/>
    <property type="project" value="TreeGrafter"/>
</dbReference>
<evidence type="ECO:0000256" key="2">
    <source>
        <dbReference type="ARBA" id="ARBA00022723"/>
    </source>
</evidence>
<accession>A0A7S0QM06</accession>
<dbReference type="InterPro" id="IPR036396">
    <property type="entry name" value="Cyt_P450_sf"/>
</dbReference>
<gene>
    <name evidence="5" type="ORF">POBO1169_LOCUS181</name>
</gene>
<dbReference type="GO" id="GO:0006082">
    <property type="term" value="P:organic acid metabolic process"/>
    <property type="evidence" value="ECO:0007669"/>
    <property type="project" value="TreeGrafter"/>
</dbReference>
<organism evidence="5">
    <name type="scientific">Pyramimonas obovata</name>
    <dbReference type="NCBI Taxonomy" id="1411642"/>
    <lineage>
        <taxon>Eukaryota</taxon>
        <taxon>Viridiplantae</taxon>
        <taxon>Chlorophyta</taxon>
        <taxon>Pyramimonadophyceae</taxon>
        <taxon>Pyramimonadales</taxon>
        <taxon>Pyramimonadaceae</taxon>
        <taxon>Pyramimonas</taxon>
        <taxon>Pyramimonas incertae sedis</taxon>
    </lineage>
</organism>
<dbReference type="InterPro" id="IPR001128">
    <property type="entry name" value="Cyt_P450"/>
</dbReference>
<dbReference type="SUPFAM" id="SSF48264">
    <property type="entry name" value="Cytochrome P450"/>
    <property type="match status" value="1"/>
</dbReference>
<evidence type="ECO:0000256" key="4">
    <source>
        <dbReference type="SAM" id="MobiDB-lite"/>
    </source>
</evidence>
<dbReference type="Gene3D" id="1.10.630.10">
    <property type="entry name" value="Cytochrome P450"/>
    <property type="match status" value="1"/>
</dbReference>
<comment type="similarity">
    <text evidence="1">Belongs to the cytochrome P450 family.</text>
</comment>
<name>A0A7S0QM06_9CHLO</name>
<evidence type="ECO:0000313" key="5">
    <source>
        <dbReference type="EMBL" id="CAD8647570.1"/>
    </source>
</evidence>
<dbReference type="PANTHER" id="PTHR24300">
    <property type="entry name" value="CYTOCHROME P450 508A4-RELATED"/>
    <property type="match status" value="1"/>
</dbReference>
<dbReference type="PANTHER" id="PTHR24300:SF375">
    <property type="entry name" value="CYTOCHROME P450 FAMILY"/>
    <property type="match status" value="1"/>
</dbReference>
<reference evidence="5" key="1">
    <citation type="submission" date="2021-01" db="EMBL/GenBank/DDBJ databases">
        <authorList>
            <person name="Corre E."/>
            <person name="Pelletier E."/>
            <person name="Niang G."/>
            <person name="Scheremetjew M."/>
            <person name="Finn R."/>
            <person name="Kale V."/>
            <person name="Holt S."/>
            <person name="Cochrane G."/>
            <person name="Meng A."/>
            <person name="Brown T."/>
            <person name="Cohen L."/>
        </authorList>
    </citation>
    <scope>NUCLEOTIDE SEQUENCE</scope>
    <source>
        <strain evidence="5">CCMP722</strain>
    </source>
</reference>
<dbReference type="InterPro" id="IPR050182">
    <property type="entry name" value="Cytochrome_P450_fam2"/>
</dbReference>
<dbReference type="GO" id="GO:0020037">
    <property type="term" value="F:heme binding"/>
    <property type="evidence" value="ECO:0007669"/>
    <property type="project" value="InterPro"/>
</dbReference>
<dbReference type="GO" id="GO:0006805">
    <property type="term" value="P:xenobiotic metabolic process"/>
    <property type="evidence" value="ECO:0007669"/>
    <property type="project" value="TreeGrafter"/>
</dbReference>
<feature type="compositionally biased region" description="Pro residues" evidence="4">
    <location>
        <begin position="109"/>
        <end position="125"/>
    </location>
</feature>
<sequence length="249" mass="27135">MSHQMDLSRMSNKRASLGCLTRGTGQRSTRPIRFRSSQIHTSFGRSAGVFTSKKTQNHGRGARRVCCSTPEVVDQEVDQEEGASGDSACPFGFGGAEASSSGSAGGPSPNRPTPTEPPPSPPPLPLLGNVLDVGLAGTPWNLMLQLEPKYGPVTRLQLPIAGDFYLVHNPQAVEELCVERTEAFPDRLSAPVFDNLNLNRGLVYESGERQRRQKRVCRPSFGKEACLESFLGAIQQESRALAARWTDRR</sequence>
<feature type="region of interest" description="Disordered" evidence="4">
    <location>
        <begin position="77"/>
        <end position="126"/>
    </location>
</feature>
<feature type="region of interest" description="Disordered" evidence="4">
    <location>
        <begin position="1"/>
        <end position="30"/>
    </location>
</feature>
<proteinExistence type="inferred from homology"/>
<evidence type="ECO:0000256" key="1">
    <source>
        <dbReference type="ARBA" id="ARBA00010617"/>
    </source>
</evidence>
<dbReference type="EMBL" id="HBFA01000394">
    <property type="protein sequence ID" value="CAD8647570.1"/>
    <property type="molecule type" value="Transcribed_RNA"/>
</dbReference>
<protein>
    <submittedName>
        <fullName evidence="5">Uncharacterized protein</fullName>
    </submittedName>
</protein>
<feature type="compositionally biased region" description="Polar residues" evidence="4">
    <location>
        <begin position="1"/>
        <end position="14"/>
    </location>
</feature>
<evidence type="ECO:0000256" key="3">
    <source>
        <dbReference type="ARBA" id="ARBA00023004"/>
    </source>
</evidence>
<feature type="compositionally biased region" description="Low complexity" evidence="4">
    <location>
        <begin position="96"/>
        <end position="108"/>
    </location>
</feature>